<dbReference type="GO" id="GO:0003729">
    <property type="term" value="F:mRNA binding"/>
    <property type="evidence" value="ECO:0007669"/>
    <property type="project" value="TreeGrafter"/>
</dbReference>
<dbReference type="Pfam" id="PF01535">
    <property type="entry name" value="PPR"/>
    <property type="match status" value="1"/>
</dbReference>
<dbReference type="Gene3D" id="1.25.40.10">
    <property type="entry name" value="Tetratricopeptide repeat domain"/>
    <property type="match status" value="2"/>
</dbReference>
<reference evidence="2" key="1">
    <citation type="journal article" date="2020" name="Stud. Mycol.">
        <title>101 Dothideomycetes genomes: a test case for predicting lifestyles and emergence of pathogens.</title>
        <authorList>
            <person name="Haridas S."/>
            <person name="Albert R."/>
            <person name="Binder M."/>
            <person name="Bloem J."/>
            <person name="Labutti K."/>
            <person name="Salamov A."/>
            <person name="Andreopoulos B."/>
            <person name="Baker S."/>
            <person name="Barry K."/>
            <person name="Bills G."/>
            <person name="Bluhm B."/>
            <person name="Cannon C."/>
            <person name="Castanera R."/>
            <person name="Culley D."/>
            <person name="Daum C."/>
            <person name="Ezra D."/>
            <person name="Gonzalez J."/>
            <person name="Henrissat B."/>
            <person name="Kuo A."/>
            <person name="Liang C."/>
            <person name="Lipzen A."/>
            <person name="Lutzoni F."/>
            <person name="Magnuson J."/>
            <person name="Mondo S."/>
            <person name="Nolan M."/>
            <person name="Ohm R."/>
            <person name="Pangilinan J."/>
            <person name="Park H.-J."/>
            <person name="Ramirez L."/>
            <person name="Alfaro M."/>
            <person name="Sun H."/>
            <person name="Tritt A."/>
            <person name="Yoshinaga Y."/>
            <person name="Zwiers L.-H."/>
            <person name="Turgeon B."/>
            <person name="Goodwin S."/>
            <person name="Spatafora J."/>
            <person name="Crous P."/>
            <person name="Grigoriev I."/>
        </authorList>
    </citation>
    <scope>NUCLEOTIDE SEQUENCE</scope>
    <source>
        <strain evidence="2">CBS 119687</strain>
    </source>
</reference>
<dbReference type="SUPFAM" id="SSF48452">
    <property type="entry name" value="TPR-like"/>
    <property type="match status" value="2"/>
</dbReference>
<dbReference type="PANTHER" id="PTHR47938:SF35">
    <property type="entry name" value="PENTATRICOPEPTIDE REPEAT-CONTAINING PROTEIN 4, MITOCHONDRIAL-RELATED"/>
    <property type="match status" value="1"/>
</dbReference>
<evidence type="ECO:0000256" key="1">
    <source>
        <dbReference type="PROSITE-ProRule" id="PRU00708"/>
    </source>
</evidence>
<keyword evidence="3" id="KW-1185">Reference proteome</keyword>
<feature type="repeat" description="PPR" evidence="1">
    <location>
        <begin position="593"/>
        <end position="627"/>
    </location>
</feature>
<dbReference type="PANTHER" id="PTHR47938">
    <property type="entry name" value="RESPIRATORY COMPLEX I CHAPERONE (CIA84), PUTATIVE (AFU_ORTHOLOGUE AFUA_2G06020)-RELATED"/>
    <property type="match status" value="1"/>
</dbReference>
<protein>
    <recommendedName>
        <fullName evidence="4">TPR-like protein</fullName>
    </recommendedName>
</protein>
<dbReference type="InterPro" id="IPR011990">
    <property type="entry name" value="TPR-like_helical_dom_sf"/>
</dbReference>
<gene>
    <name evidence="2" type="ORF">P153DRAFT_432797</name>
</gene>
<proteinExistence type="predicted"/>
<dbReference type="EMBL" id="ML977510">
    <property type="protein sequence ID" value="KAF2127729.1"/>
    <property type="molecule type" value="Genomic_DNA"/>
</dbReference>
<dbReference type="GO" id="GO:0005739">
    <property type="term" value="C:mitochondrion"/>
    <property type="evidence" value="ECO:0007669"/>
    <property type="project" value="TreeGrafter"/>
</dbReference>
<dbReference type="InterPro" id="IPR002885">
    <property type="entry name" value="PPR_rpt"/>
</dbReference>
<accession>A0A6A6A751</accession>
<dbReference type="NCBIfam" id="TIGR00756">
    <property type="entry name" value="PPR"/>
    <property type="match status" value="2"/>
</dbReference>
<sequence>MLERASTCLESGGRQLFRAPKPCLRTRRTLHAAFWHHGAGDLALPASWAASSTLDRAGGDTGEVAVAGGKTASAAPNGALLDFLYPEKTLALLRRLSTPGLDVVDLRRGAGVRRFSTTPWQSQQLATTADGSNAEEPAVILARAQMAKRLLHQSETEALQELLREQEHGGQELAWQLYSAMSDKQLSSLDPAISADLLDYLTLDGDPAVPSRVIDIFDALPPPHRRPSSYRAAIVAYIALRQVAPAILLHEQISANEGPDTLNIGTNTILRRTVFNEQWDLSLRVFRTFMRLNPKFSGQYITNHVRGGFAYPLSEVWNEAAQLPDLHEYLDSFFRYVREVQDELESSEETAQSLKLFVMTFVPHVMDQILTARRPDEDFIWNWFIKLFDTLRDLQLPTHVCYEHAIKRILEQVRYTDYTNQRKIWLELYRRYRKQYLYLQDPKPDGKPSHNLLRLLIGRHGFNSSLDRVQDLVKDIRTFYPNRPIQAGTLEFLVHLFAQHGETDYVHEYFQEYQSYYEDRISLKILSALPFVYARRVDVTKTKEQFDRISTEFGLTPDVACWNILLLAYVRADDLDGALECFNNCLDSGVRPDHYTFNPMLDFCAKRGDIEAFEALYSKGKQMGIPLDNNVRARSGYVQAFLSADDPDGAEAIAQGMLKAWKAGTLRGDPLTHTWNLLIQFHALNGDVANARRFYKEMIQHGIPLDSWTYGSLMRSLIEIKQTNAAYKILRVNMVENNMRVYALHYAIVMTGFLKEGQHTLAMDAYERMVARNVDHTEASRQASILTMGITQLTSLKKRRAKNPKHRLKYVEQALRQMLFLGGGREIAHRQPRHLRQLDQHGHLAVPESYYGLLITLYNTRGAYKICQDLFREAEAVGANEDNYHSPLTLLTAIMDAHLKAGEHAEIAKCWDLARLQADKLVKTFHQALHPAPPPPESDSLVDAAVIERFQTSHIAANRRHLLTKATQIYIRSLVKQGGIEDTQQAQRTIRDLLINGFVVDNFTWNEFVQHLALTGHLTMAFSVCELYLMPRFPGWRELVPHYIRNERQGYQWMELRHYDITRTAVLPRYKTLVVLASAFSDVRRDESMGVGFDPVTEQWMKEMLEEKAPLTVRAIETMPRTNDRLQERYLYSPGSSYCLYIVLLPSYLRSPFSIFPSPSSLSHPLHHFHTQSKHTSHPPIIPAKHTFNNYTTTIQQRQPDSIKYTCLNSDAFLHLCEPSSQYLNSLTFGCVELSYLDPWVPN</sequence>
<feature type="repeat" description="PPR" evidence="1">
    <location>
        <begin position="558"/>
        <end position="592"/>
    </location>
</feature>
<dbReference type="OrthoDB" id="185373at2759"/>
<feature type="repeat" description="PPR" evidence="1">
    <location>
        <begin position="671"/>
        <end position="705"/>
    </location>
</feature>
<dbReference type="RefSeq" id="XP_033522118.1">
    <property type="nucleotide sequence ID" value="XM_033672990.1"/>
</dbReference>
<evidence type="ECO:0000313" key="2">
    <source>
        <dbReference type="EMBL" id="KAF2127729.1"/>
    </source>
</evidence>
<organism evidence="2 3">
    <name type="scientific">Dothidotthia symphoricarpi CBS 119687</name>
    <dbReference type="NCBI Taxonomy" id="1392245"/>
    <lineage>
        <taxon>Eukaryota</taxon>
        <taxon>Fungi</taxon>
        <taxon>Dikarya</taxon>
        <taxon>Ascomycota</taxon>
        <taxon>Pezizomycotina</taxon>
        <taxon>Dothideomycetes</taxon>
        <taxon>Pleosporomycetidae</taxon>
        <taxon>Pleosporales</taxon>
        <taxon>Dothidotthiaceae</taxon>
        <taxon>Dothidotthia</taxon>
    </lineage>
</organism>
<dbReference type="AlphaFoldDB" id="A0A6A6A751"/>
<dbReference type="Proteomes" id="UP000799771">
    <property type="component" value="Unassembled WGS sequence"/>
</dbReference>
<dbReference type="Pfam" id="PF13041">
    <property type="entry name" value="PPR_2"/>
    <property type="match status" value="2"/>
</dbReference>
<evidence type="ECO:0000313" key="3">
    <source>
        <dbReference type="Proteomes" id="UP000799771"/>
    </source>
</evidence>
<dbReference type="GeneID" id="54413422"/>
<dbReference type="PROSITE" id="PS51375">
    <property type="entry name" value="PPR"/>
    <property type="match status" value="3"/>
</dbReference>
<name>A0A6A6A751_9PLEO</name>
<evidence type="ECO:0008006" key="4">
    <source>
        <dbReference type="Google" id="ProtNLM"/>
    </source>
</evidence>
<dbReference type="GO" id="GO:0140053">
    <property type="term" value="P:mitochondrial gene expression"/>
    <property type="evidence" value="ECO:0007669"/>
    <property type="project" value="TreeGrafter"/>
</dbReference>